<feature type="transmembrane region" description="Helical" evidence="1">
    <location>
        <begin position="59"/>
        <end position="83"/>
    </location>
</feature>
<evidence type="ECO:0000256" key="1">
    <source>
        <dbReference type="SAM" id="Phobius"/>
    </source>
</evidence>
<proteinExistence type="predicted"/>
<name>A7I7L1_METB6</name>
<gene>
    <name evidence="2" type="ordered locus">Mboo_1204</name>
</gene>
<reference evidence="3" key="1">
    <citation type="journal article" date="2015" name="Microbiology">
        <title>Genome of Methanoregula boonei 6A8 reveals adaptations to oligotrophic peatland environments.</title>
        <authorList>
            <person name="Braeuer S."/>
            <person name="Cadillo-Quiroz H."/>
            <person name="Kyrpides N."/>
            <person name="Woyke T."/>
            <person name="Goodwin L."/>
            <person name="Detter C."/>
            <person name="Podell S."/>
            <person name="Yavitt J.B."/>
            <person name="Zinder S.H."/>
        </authorList>
    </citation>
    <scope>NUCLEOTIDE SEQUENCE [LARGE SCALE GENOMIC DNA]</scope>
    <source>
        <strain evidence="3">DSM 21154 / JCM 14090 / 6A8</strain>
    </source>
</reference>
<sequence>MDYGMLIGNSYTYVKEGIIDKVNKWLLLMIATLILTLPLMGYIMNVYRGTNPAPEVENWIKLLVDGILLCIVGLIYAIPVIILEFLTIGATFATTMTENPTAAIAGMAGAGILAIILIIVAILVAIISPIGIIRFARTGSFGEAFNFREITATIKKIGWLTYILALIVVAIVVGIPALILWIVVLGLTFALPLVGIVIGALLLLIVLPLLAVFEARYLTQIYDSAEVAGPSAGQ</sequence>
<dbReference type="GeneID" id="5411352"/>
<protein>
    <recommendedName>
        <fullName evidence="4">DUF4013 domain-containing protein</fullName>
    </recommendedName>
</protein>
<feature type="transmembrane region" description="Helical" evidence="1">
    <location>
        <begin position="103"/>
        <end position="136"/>
    </location>
</feature>
<dbReference type="HOGENOM" id="CLU_079270_1_0_2"/>
<dbReference type="OrthoDB" id="107590at2157"/>
<accession>A7I7L1</accession>
<evidence type="ECO:0000313" key="2">
    <source>
        <dbReference type="EMBL" id="ABS55722.1"/>
    </source>
</evidence>
<keyword evidence="1" id="KW-0812">Transmembrane</keyword>
<dbReference type="RefSeq" id="WP_012106753.1">
    <property type="nucleotide sequence ID" value="NC_009712.1"/>
</dbReference>
<evidence type="ECO:0000313" key="3">
    <source>
        <dbReference type="Proteomes" id="UP000002408"/>
    </source>
</evidence>
<dbReference type="InterPro" id="IPR025098">
    <property type="entry name" value="DUF4013"/>
</dbReference>
<keyword evidence="1" id="KW-1133">Transmembrane helix</keyword>
<keyword evidence="1" id="KW-0472">Membrane</keyword>
<dbReference type="eggNOG" id="arCOG02879">
    <property type="taxonomic scope" value="Archaea"/>
</dbReference>
<keyword evidence="3" id="KW-1185">Reference proteome</keyword>
<evidence type="ECO:0008006" key="4">
    <source>
        <dbReference type="Google" id="ProtNLM"/>
    </source>
</evidence>
<feature type="transmembrane region" description="Helical" evidence="1">
    <location>
        <begin position="157"/>
        <end position="183"/>
    </location>
</feature>
<feature type="transmembrane region" description="Helical" evidence="1">
    <location>
        <begin position="189"/>
        <end position="213"/>
    </location>
</feature>
<dbReference type="Pfam" id="PF13197">
    <property type="entry name" value="DUF4013"/>
    <property type="match status" value="1"/>
</dbReference>
<dbReference type="Proteomes" id="UP000002408">
    <property type="component" value="Chromosome"/>
</dbReference>
<organism evidence="2 3">
    <name type="scientific">Methanoregula boonei (strain DSM 21154 / JCM 14090 / 6A8)</name>
    <dbReference type="NCBI Taxonomy" id="456442"/>
    <lineage>
        <taxon>Archaea</taxon>
        <taxon>Methanobacteriati</taxon>
        <taxon>Methanobacteriota</taxon>
        <taxon>Stenosarchaea group</taxon>
        <taxon>Methanomicrobia</taxon>
        <taxon>Methanomicrobiales</taxon>
        <taxon>Methanoregulaceae</taxon>
        <taxon>Methanoregula</taxon>
    </lineage>
</organism>
<dbReference type="AlphaFoldDB" id="A7I7L1"/>
<dbReference type="EMBL" id="CP000780">
    <property type="protein sequence ID" value="ABS55722.1"/>
    <property type="molecule type" value="Genomic_DNA"/>
</dbReference>
<feature type="transmembrane region" description="Helical" evidence="1">
    <location>
        <begin position="25"/>
        <end position="47"/>
    </location>
</feature>
<dbReference type="KEGG" id="mbn:Mboo_1204"/>